<dbReference type="InterPro" id="IPR000307">
    <property type="entry name" value="Ribosomal_bS16"/>
</dbReference>
<evidence type="ECO:0000313" key="4">
    <source>
        <dbReference type="EMBL" id="ACV62081.1"/>
    </source>
</evidence>
<dbReference type="Proteomes" id="UP000002217">
    <property type="component" value="Chromosome"/>
</dbReference>
<dbReference type="NCBIfam" id="TIGR00002">
    <property type="entry name" value="S16"/>
    <property type="match status" value="1"/>
</dbReference>
<accession>C8W599</accession>
<dbReference type="InterPro" id="IPR020592">
    <property type="entry name" value="Ribosomal_bS16_CS"/>
</dbReference>
<dbReference type="EMBL" id="CP001720">
    <property type="protein sequence ID" value="ACV62081.1"/>
    <property type="molecule type" value="Genomic_DNA"/>
</dbReference>
<protein>
    <recommendedName>
        <fullName evidence="3">Small ribosomal subunit protein bS16</fullName>
    </recommendedName>
</protein>
<keyword evidence="2 3" id="KW-0687">Ribonucleoprotein</keyword>
<proteinExistence type="inferred from homology"/>
<keyword evidence="5" id="KW-1185">Reference proteome</keyword>
<dbReference type="GO" id="GO:0015935">
    <property type="term" value="C:small ribosomal subunit"/>
    <property type="evidence" value="ECO:0007669"/>
    <property type="project" value="TreeGrafter"/>
</dbReference>
<evidence type="ECO:0000256" key="3">
    <source>
        <dbReference type="HAMAP-Rule" id="MF_00385"/>
    </source>
</evidence>
<dbReference type="PROSITE" id="PS00732">
    <property type="entry name" value="RIBOSOMAL_S16"/>
    <property type="match status" value="1"/>
</dbReference>
<dbReference type="PANTHER" id="PTHR12919">
    <property type="entry name" value="30S RIBOSOMAL PROTEIN S16"/>
    <property type="match status" value="1"/>
</dbReference>
<dbReference type="GO" id="GO:0005737">
    <property type="term" value="C:cytoplasm"/>
    <property type="evidence" value="ECO:0007669"/>
    <property type="project" value="UniProtKB-ARBA"/>
</dbReference>
<dbReference type="PANTHER" id="PTHR12919:SF20">
    <property type="entry name" value="SMALL RIBOSOMAL SUBUNIT PROTEIN BS16M"/>
    <property type="match status" value="1"/>
</dbReference>
<reference evidence="4 5" key="1">
    <citation type="journal article" date="2009" name="Stand. Genomic Sci.">
        <title>Complete genome sequence of Desulfotomaculum acetoxidans type strain (5575).</title>
        <authorList>
            <person name="Spring S."/>
            <person name="Lapidus A."/>
            <person name="Schroder M."/>
            <person name="Gleim D."/>
            <person name="Sims D."/>
            <person name="Meincke L."/>
            <person name="Glavina Del Rio T."/>
            <person name="Tice H."/>
            <person name="Copeland A."/>
            <person name="Cheng J.F."/>
            <person name="Lucas S."/>
            <person name="Chen F."/>
            <person name="Nolan M."/>
            <person name="Bruce D."/>
            <person name="Goodwin L."/>
            <person name="Pitluck S."/>
            <person name="Ivanova N."/>
            <person name="Mavromatis K."/>
            <person name="Mikhailova N."/>
            <person name="Pati A."/>
            <person name="Chen A."/>
            <person name="Palaniappan K."/>
            <person name="Land M."/>
            <person name="Hauser L."/>
            <person name="Chang Y.J."/>
            <person name="Jeffries C.D."/>
            <person name="Chain P."/>
            <person name="Saunders E."/>
            <person name="Brettin T."/>
            <person name="Detter J.C."/>
            <person name="Goker M."/>
            <person name="Bristow J."/>
            <person name="Eisen J.A."/>
            <person name="Markowitz V."/>
            <person name="Hugenholtz P."/>
            <person name="Kyrpides N.C."/>
            <person name="Klenk H.P."/>
            <person name="Han C."/>
        </authorList>
    </citation>
    <scope>NUCLEOTIDE SEQUENCE [LARGE SCALE GENOMIC DNA]</scope>
    <source>
        <strain evidence="5">ATCC 49208 / DSM 771 / VKM B-1644</strain>
    </source>
</reference>
<dbReference type="KEGG" id="dae:Dtox_1197"/>
<organism evidence="4 5">
    <name type="scientific">Desulfofarcimen acetoxidans (strain ATCC 49208 / DSM 771 / KCTC 5769 / VKM B-1644 / 5575)</name>
    <name type="common">Desulfotomaculum acetoxidans</name>
    <dbReference type="NCBI Taxonomy" id="485916"/>
    <lineage>
        <taxon>Bacteria</taxon>
        <taxon>Bacillati</taxon>
        <taxon>Bacillota</taxon>
        <taxon>Clostridia</taxon>
        <taxon>Eubacteriales</taxon>
        <taxon>Peptococcaceae</taxon>
        <taxon>Desulfofarcimen</taxon>
    </lineage>
</organism>
<name>C8W599_DESAS</name>
<dbReference type="AlphaFoldDB" id="C8W599"/>
<dbReference type="STRING" id="485916.Dtox_1197"/>
<evidence type="ECO:0000256" key="1">
    <source>
        <dbReference type="ARBA" id="ARBA00022980"/>
    </source>
</evidence>
<dbReference type="GO" id="GO:0006412">
    <property type="term" value="P:translation"/>
    <property type="evidence" value="ECO:0007669"/>
    <property type="project" value="UniProtKB-UniRule"/>
</dbReference>
<evidence type="ECO:0000256" key="2">
    <source>
        <dbReference type="ARBA" id="ARBA00023274"/>
    </source>
</evidence>
<evidence type="ECO:0000313" key="5">
    <source>
        <dbReference type="Proteomes" id="UP000002217"/>
    </source>
</evidence>
<sequence length="88" mass="10017">MAVKIRLKRMGAKKDPFYRIVVADSRSPRDGRFIEEIGYYDPLKQPATIKIDEEKAISWLQKGAQLTDTTKSLFSKVGIMKRIAESGK</sequence>
<comment type="similarity">
    <text evidence="3">Belongs to the bacterial ribosomal protein bS16 family.</text>
</comment>
<dbReference type="HAMAP" id="MF_00385">
    <property type="entry name" value="Ribosomal_bS16"/>
    <property type="match status" value="1"/>
</dbReference>
<dbReference type="RefSeq" id="WP_015756796.1">
    <property type="nucleotide sequence ID" value="NC_013216.1"/>
</dbReference>
<dbReference type="eggNOG" id="COG0228">
    <property type="taxonomic scope" value="Bacteria"/>
</dbReference>
<dbReference type="InterPro" id="IPR023803">
    <property type="entry name" value="Ribosomal_bS16_dom_sf"/>
</dbReference>
<dbReference type="OrthoDB" id="9807878at2"/>
<gene>
    <name evidence="3" type="primary">rpsP</name>
    <name evidence="4" type="ordered locus">Dtox_1197</name>
</gene>
<dbReference type="GO" id="GO:0003735">
    <property type="term" value="F:structural constituent of ribosome"/>
    <property type="evidence" value="ECO:0007669"/>
    <property type="project" value="InterPro"/>
</dbReference>
<dbReference type="SUPFAM" id="SSF54565">
    <property type="entry name" value="Ribosomal protein S16"/>
    <property type="match status" value="1"/>
</dbReference>
<keyword evidence="1 3" id="KW-0689">Ribosomal protein</keyword>
<dbReference type="Pfam" id="PF00886">
    <property type="entry name" value="Ribosomal_S16"/>
    <property type="match status" value="1"/>
</dbReference>
<dbReference type="FunFam" id="3.30.1320.10:FF:000002">
    <property type="entry name" value="30S ribosomal protein S16"/>
    <property type="match status" value="1"/>
</dbReference>
<dbReference type="Gene3D" id="3.30.1320.10">
    <property type="match status" value="1"/>
</dbReference>
<dbReference type="HOGENOM" id="CLU_100590_5_0_9"/>